<keyword evidence="2" id="KW-0812">Transmembrane</keyword>
<keyword evidence="2" id="KW-0472">Membrane</keyword>
<dbReference type="AlphaFoldDB" id="E1Z8A3"/>
<feature type="transmembrane region" description="Helical" evidence="2">
    <location>
        <begin position="352"/>
        <end position="374"/>
    </location>
</feature>
<evidence type="ECO:0008006" key="6">
    <source>
        <dbReference type="Google" id="ProtNLM"/>
    </source>
</evidence>
<gene>
    <name evidence="4" type="ORF">CHLNCDRAFT_57123</name>
</gene>
<dbReference type="KEGG" id="cvr:CHLNCDRAFT_57123"/>
<evidence type="ECO:0000256" key="2">
    <source>
        <dbReference type="SAM" id="Phobius"/>
    </source>
</evidence>
<feature type="transmembrane region" description="Helical" evidence="2">
    <location>
        <begin position="499"/>
        <end position="525"/>
    </location>
</feature>
<evidence type="ECO:0000313" key="4">
    <source>
        <dbReference type="EMBL" id="EFN58059.1"/>
    </source>
</evidence>
<protein>
    <recommendedName>
        <fullName evidence="6">Pentapeptide repeat-containing protein</fullName>
    </recommendedName>
</protein>
<keyword evidence="2" id="KW-1133">Transmembrane helix</keyword>
<dbReference type="Gene3D" id="2.160.20.80">
    <property type="entry name" value="E3 ubiquitin-protein ligase SopA"/>
    <property type="match status" value="1"/>
</dbReference>
<organism evidence="5">
    <name type="scientific">Chlorella variabilis</name>
    <name type="common">Green alga</name>
    <dbReference type="NCBI Taxonomy" id="554065"/>
    <lineage>
        <taxon>Eukaryota</taxon>
        <taxon>Viridiplantae</taxon>
        <taxon>Chlorophyta</taxon>
        <taxon>core chlorophytes</taxon>
        <taxon>Trebouxiophyceae</taxon>
        <taxon>Chlorellales</taxon>
        <taxon>Chlorellaceae</taxon>
        <taxon>Chlorella clade</taxon>
        <taxon>Chlorella</taxon>
    </lineage>
</organism>
<dbReference type="Proteomes" id="UP000008141">
    <property type="component" value="Unassembled WGS sequence"/>
</dbReference>
<accession>E1Z8A3</accession>
<keyword evidence="1" id="KW-0175">Coiled coil</keyword>
<dbReference type="EMBL" id="GL433838">
    <property type="protein sequence ID" value="EFN58059.1"/>
    <property type="molecule type" value="Genomic_DNA"/>
</dbReference>
<keyword evidence="3" id="KW-0732">Signal</keyword>
<dbReference type="STRING" id="554065.E1Z8A3"/>
<sequence length="608" mass="65017">MGSAAKQAAGALVGVAAAAALLLPAMPALAVSGGGGSGNSLAFQDLSGQDLRKNKYTKADLRGTNLSNANLEGVTLFGALATNANFSGANLRNADLELVELEGADLSNAVLEGAMLTNAQLGRVKSITGADFTDVVFRKDVMMGLCRIAVFLTLCKSEMSILTSEHAFCYTTAVVSTAVDARASHRLAPRAAVAHIHARVDDEGAVSELFTPQAILNYDGHIERAKEFMEQAEASLKDVDSQISEMRQDMEVPAWAVGFLRWARGFHCQTLEEARKRHASLVAKRERYVAGLRQLERELQEQPPMFPPDEGTADWVVLAGYNWAIGQEDDSSEGLQKVLRESLEQANSPNSVLWVTLVVCMGAAYGVAWAGSWWDVDAYRLLHQFPDLAASAPTWVAWTAPYVGGTLLAYSLAPPLFNKSIFRVLATDQQQFFHSVSPPSFLLGAFVIAFSQCLVWQGLWQDVFTGWLGGSRDALLLTDPAALEDGVRASMGTLVGAPLLPAFLVAPSASLLVGLLEGGYFWAMLTAMDATTMMKVDTSDGWRATLVADIKPSVLSQEELTLVAARVALAGSYLALEATLTGSLWLSVGTSMAGLLTVILLSRRGAGP</sequence>
<feature type="coiled-coil region" evidence="1">
    <location>
        <begin position="222"/>
        <end position="249"/>
    </location>
</feature>
<dbReference type="PANTHER" id="PTHR47200">
    <property type="entry name" value="THYLAKOID LUMENAL 15 KDA PROTEIN 1, CHLOROPLASTIC"/>
    <property type="match status" value="1"/>
</dbReference>
<dbReference type="eggNOG" id="ENOG502S9PA">
    <property type="taxonomic scope" value="Eukaryota"/>
</dbReference>
<dbReference type="SUPFAM" id="SSF141571">
    <property type="entry name" value="Pentapeptide repeat-like"/>
    <property type="match status" value="1"/>
</dbReference>
<keyword evidence="5" id="KW-1185">Reference proteome</keyword>
<dbReference type="InParanoid" id="E1Z8A3"/>
<evidence type="ECO:0000313" key="5">
    <source>
        <dbReference type="Proteomes" id="UP000008141"/>
    </source>
</evidence>
<dbReference type="InterPro" id="IPR001646">
    <property type="entry name" value="5peptide_repeat"/>
</dbReference>
<dbReference type="OrthoDB" id="9989223at2759"/>
<dbReference type="RefSeq" id="XP_005850161.1">
    <property type="nucleotide sequence ID" value="XM_005850099.1"/>
</dbReference>
<feature type="chain" id="PRO_5005672820" description="Pentapeptide repeat-containing protein" evidence="3">
    <location>
        <begin position="31"/>
        <end position="608"/>
    </location>
</feature>
<evidence type="ECO:0000256" key="1">
    <source>
        <dbReference type="SAM" id="Coils"/>
    </source>
</evidence>
<dbReference type="GeneID" id="17357752"/>
<feature type="transmembrane region" description="Helical" evidence="2">
    <location>
        <begin position="441"/>
        <end position="459"/>
    </location>
</feature>
<proteinExistence type="predicted"/>
<name>E1Z8A3_CHLVA</name>
<feature type="signal peptide" evidence="3">
    <location>
        <begin position="1"/>
        <end position="30"/>
    </location>
</feature>
<dbReference type="Pfam" id="PF00805">
    <property type="entry name" value="Pentapeptide"/>
    <property type="match status" value="1"/>
</dbReference>
<dbReference type="InterPro" id="IPR044213">
    <property type="entry name" value="At2g44920-like"/>
</dbReference>
<reference evidence="4 5" key="1">
    <citation type="journal article" date="2010" name="Plant Cell">
        <title>The Chlorella variabilis NC64A genome reveals adaptation to photosymbiosis, coevolution with viruses, and cryptic sex.</title>
        <authorList>
            <person name="Blanc G."/>
            <person name="Duncan G."/>
            <person name="Agarkova I."/>
            <person name="Borodovsky M."/>
            <person name="Gurnon J."/>
            <person name="Kuo A."/>
            <person name="Lindquist E."/>
            <person name="Lucas S."/>
            <person name="Pangilinan J."/>
            <person name="Polle J."/>
            <person name="Salamov A."/>
            <person name="Terry A."/>
            <person name="Yamada T."/>
            <person name="Dunigan D.D."/>
            <person name="Grigoriev I.V."/>
            <person name="Claverie J.M."/>
            <person name="Van Etten J.L."/>
        </authorList>
    </citation>
    <scope>NUCLEOTIDE SEQUENCE [LARGE SCALE GENOMIC DNA]</scope>
    <source>
        <strain evidence="4 5">NC64A</strain>
    </source>
</reference>
<dbReference type="PANTHER" id="PTHR47200:SF2">
    <property type="entry name" value="THYLAKOID LUMENAL 15 KDA PROTEIN 1, CHLOROPLASTIC"/>
    <property type="match status" value="1"/>
</dbReference>
<evidence type="ECO:0000256" key="3">
    <source>
        <dbReference type="SAM" id="SignalP"/>
    </source>
</evidence>